<dbReference type="SMART" id="SM00853">
    <property type="entry name" value="MutL_C"/>
    <property type="match status" value="1"/>
</dbReference>
<keyword evidence="2" id="KW-0227">DNA damage</keyword>
<dbReference type="FunFam" id="3.30.1540.20:FF:000010">
    <property type="entry name" value="Mlh3p"/>
    <property type="match status" value="1"/>
</dbReference>
<dbReference type="Pfam" id="PF13589">
    <property type="entry name" value="HATPase_c_3"/>
    <property type="match status" value="1"/>
</dbReference>
<evidence type="ECO:0000259" key="3">
    <source>
        <dbReference type="SMART" id="SM00853"/>
    </source>
</evidence>
<organism evidence="5 6">
    <name type="scientific">Saccharomyces uvarum</name>
    <name type="common">Yeast</name>
    <name type="synonym">Saccharomyces bayanus var. uvarum</name>
    <dbReference type="NCBI Taxonomy" id="230603"/>
    <lineage>
        <taxon>Eukaryota</taxon>
        <taxon>Fungi</taxon>
        <taxon>Dikarya</taxon>
        <taxon>Ascomycota</taxon>
        <taxon>Saccharomycotina</taxon>
        <taxon>Saccharomycetes</taxon>
        <taxon>Saccharomycetales</taxon>
        <taxon>Saccharomycetaceae</taxon>
        <taxon>Saccharomyces</taxon>
    </lineage>
</organism>
<dbReference type="SUPFAM" id="SSF54211">
    <property type="entry name" value="Ribosomal protein S5 domain 2-like"/>
    <property type="match status" value="1"/>
</dbReference>
<evidence type="ECO:0000256" key="1">
    <source>
        <dbReference type="ARBA" id="ARBA00006082"/>
    </source>
</evidence>
<dbReference type="InterPro" id="IPR042120">
    <property type="entry name" value="MutL_C_dimsub"/>
</dbReference>
<dbReference type="GO" id="GO:0006298">
    <property type="term" value="P:mismatch repair"/>
    <property type="evidence" value="ECO:0007669"/>
    <property type="project" value="InterPro"/>
</dbReference>
<dbReference type="GO" id="GO:0061982">
    <property type="term" value="P:meiosis I cell cycle process"/>
    <property type="evidence" value="ECO:0007669"/>
    <property type="project" value="UniProtKB-ARBA"/>
</dbReference>
<feature type="domain" description="MutL C-terminal dimerisation" evidence="3">
    <location>
        <begin position="495"/>
        <end position="680"/>
    </location>
</feature>
<dbReference type="InterPro" id="IPR013507">
    <property type="entry name" value="DNA_mismatch_S5_2-like"/>
</dbReference>
<dbReference type="InterPro" id="IPR002099">
    <property type="entry name" value="MutL/Mlh/PMS"/>
</dbReference>
<evidence type="ECO:0000313" key="6">
    <source>
        <dbReference type="Proteomes" id="UP001162090"/>
    </source>
</evidence>
<dbReference type="Gene3D" id="3.30.565.10">
    <property type="entry name" value="Histidine kinase-like ATPase, C-terminal domain"/>
    <property type="match status" value="1"/>
</dbReference>
<dbReference type="AlphaFoldDB" id="A0AA35J8I0"/>
<dbReference type="PANTHER" id="PTHR10073:SF47">
    <property type="entry name" value="DNA MISMATCH REPAIR PROTEIN MLH3"/>
    <property type="match status" value="1"/>
</dbReference>
<dbReference type="Gene3D" id="3.30.230.10">
    <property type="match status" value="1"/>
</dbReference>
<accession>A0AA35J8I0</accession>
<gene>
    <name evidence="5" type="primary">SUVC16G1170</name>
    <name evidence="5" type="ORF">SUVC_16G1170</name>
</gene>
<dbReference type="NCBIfam" id="TIGR00585">
    <property type="entry name" value="mutl"/>
    <property type="match status" value="1"/>
</dbReference>
<dbReference type="Gene3D" id="3.30.1540.20">
    <property type="entry name" value="MutL, C-terminal domain, dimerisation subdomain"/>
    <property type="match status" value="2"/>
</dbReference>
<dbReference type="GO" id="GO:0140664">
    <property type="term" value="F:ATP-dependent DNA damage sensor activity"/>
    <property type="evidence" value="ECO:0007669"/>
    <property type="project" value="InterPro"/>
</dbReference>
<feature type="domain" description="DNA mismatch repair protein S5" evidence="4">
    <location>
        <begin position="238"/>
        <end position="371"/>
    </location>
</feature>
<evidence type="ECO:0000256" key="2">
    <source>
        <dbReference type="ARBA" id="ARBA00022763"/>
    </source>
</evidence>
<reference evidence="5" key="1">
    <citation type="submission" date="2022-10" db="EMBL/GenBank/DDBJ databases">
        <authorList>
            <person name="Byrne P K."/>
        </authorList>
    </citation>
    <scope>NUCLEOTIDE SEQUENCE</scope>
    <source>
        <strain evidence="5">CBS7001</strain>
    </source>
</reference>
<dbReference type="InterPro" id="IPR014721">
    <property type="entry name" value="Ribsml_uS5_D2-typ_fold_subgr"/>
</dbReference>
<evidence type="ECO:0000313" key="5">
    <source>
        <dbReference type="EMBL" id="CAI4052737.1"/>
    </source>
</evidence>
<proteinExistence type="inferred from homology"/>
<dbReference type="Proteomes" id="UP001162090">
    <property type="component" value="Chromosome 16"/>
</dbReference>
<dbReference type="InterPro" id="IPR036890">
    <property type="entry name" value="HATPase_C_sf"/>
</dbReference>
<dbReference type="InterPro" id="IPR014790">
    <property type="entry name" value="MutL_C"/>
</dbReference>
<dbReference type="SMART" id="SM01340">
    <property type="entry name" value="DNA_mis_repair"/>
    <property type="match status" value="1"/>
</dbReference>
<dbReference type="GO" id="GO:0005524">
    <property type="term" value="F:ATP binding"/>
    <property type="evidence" value="ECO:0007669"/>
    <property type="project" value="InterPro"/>
</dbReference>
<dbReference type="GO" id="GO:0016887">
    <property type="term" value="F:ATP hydrolysis activity"/>
    <property type="evidence" value="ECO:0007669"/>
    <property type="project" value="InterPro"/>
</dbReference>
<sequence>MSRHIEKLDSLVLKRLKSQVYAVSLASAVREIVQNSIDAHASNVDVLIDLSNLSFAVYDDGTGLSPDDLNKLATRNHTSKIRKLSDLTTINTYGFRGEAIYSISDVSKLFICSKTKDYNSTWMRKFPSKSVMLSEKIKPPVDPFWKVQSWSQRKSGTVVIVEDMLYNLPVRRKILKEEPHFRTFNTLKADMLQILVANPMVAVSVSYTDGSRGHTDVLFRSKNITDDLTKHQRMSQVLRNVFGSIIPPDMLKKVSLKFNDYQIEGIISKIPVRLKSLQFIFINGRRYTDSIFQAYIDSLFQLQDFGDNSLNLLRTKTVGKPYRSHPLFIFDIRCPQTIDDLLQDPAKNITRPSHVRTIEPLIIKTVRSFLTFQGYLPPDKSDKSLEIVSCSQTLAKSISRQSQVSKCDQVLDSKMKVARIILDPRKSAVNKCKVSKNTSCSERINKIRLNGQKSIFQNKLSSRHYDTDVSQYCDSTENTIEDFSISRSVLANCEVINQVDKKFILIRCLGPSIHKTPILILVDQHACDERIRLEDLLHSLLSEVLTETFVTQDLTDCYIEIDRTEADLFKHYLCEFKKWGINYEATNGTLETSLLVVKSLPQVLASKYNGDNNYLRMVLLQHAHDLKDLKKLPMNLTHLEKHTLTDRLYWWKYANCIPTVFHEILNSKACRSAIMFGDELSRQECIILVNKLSQCHNPFQCAHGRPSMVPIAELNQSKINGDLETKG</sequence>
<dbReference type="InterPro" id="IPR038973">
    <property type="entry name" value="MutL/Mlh/Pms-like"/>
</dbReference>
<dbReference type="PANTHER" id="PTHR10073">
    <property type="entry name" value="DNA MISMATCH REPAIR PROTEIN MLH, PMS, MUTL"/>
    <property type="match status" value="1"/>
</dbReference>
<name>A0AA35J8I0_SACUV</name>
<dbReference type="EMBL" id="OX365927">
    <property type="protein sequence ID" value="CAI4052737.1"/>
    <property type="molecule type" value="Genomic_DNA"/>
</dbReference>
<protein>
    <submittedName>
        <fullName evidence="5">Uncharacterized protein</fullName>
    </submittedName>
</protein>
<dbReference type="GO" id="GO:0032300">
    <property type="term" value="C:mismatch repair complex"/>
    <property type="evidence" value="ECO:0007669"/>
    <property type="project" value="InterPro"/>
</dbReference>
<evidence type="ECO:0000259" key="4">
    <source>
        <dbReference type="SMART" id="SM01340"/>
    </source>
</evidence>
<comment type="similarity">
    <text evidence="1">Belongs to the DNA mismatch repair MutL/HexB family.</text>
</comment>
<dbReference type="GO" id="GO:0030983">
    <property type="term" value="F:mismatched DNA binding"/>
    <property type="evidence" value="ECO:0007669"/>
    <property type="project" value="InterPro"/>
</dbReference>
<dbReference type="InterPro" id="IPR020568">
    <property type="entry name" value="Ribosomal_Su5_D2-typ_SF"/>
</dbReference>
<dbReference type="InterPro" id="IPR037198">
    <property type="entry name" value="MutL_C_sf"/>
</dbReference>
<dbReference type="SUPFAM" id="SSF118116">
    <property type="entry name" value="DNA mismatch repair protein MutL"/>
    <property type="match status" value="1"/>
</dbReference>
<dbReference type="SUPFAM" id="SSF55874">
    <property type="entry name" value="ATPase domain of HSP90 chaperone/DNA topoisomerase II/histidine kinase"/>
    <property type="match status" value="1"/>
</dbReference>